<protein>
    <submittedName>
        <fullName evidence="4">Phenylacetic acid degradation operon negative regulatory protein</fullName>
    </submittedName>
</protein>
<dbReference type="PANTHER" id="PTHR30319:SF1">
    <property type="entry name" value="TRANSCRIPTIONAL REPRESSOR PAAX"/>
    <property type="match status" value="1"/>
</dbReference>
<accession>A0ABW8NC07</accession>
<feature type="domain" description="Transcriptional repressor PaaX-like C-terminal" evidence="2">
    <location>
        <begin position="237"/>
        <end position="338"/>
    </location>
</feature>
<dbReference type="InterPro" id="IPR013225">
    <property type="entry name" value="PaaX_C"/>
</dbReference>
<feature type="domain" description="Transcriptional repressor PaaX-like N-terminal" evidence="1">
    <location>
        <begin position="68"/>
        <end position="134"/>
    </location>
</feature>
<dbReference type="Pfam" id="PF07848">
    <property type="entry name" value="PaaX"/>
    <property type="match status" value="1"/>
</dbReference>
<keyword evidence="5" id="KW-1185">Reference proteome</keyword>
<dbReference type="Gene3D" id="1.20.58.1460">
    <property type="match status" value="1"/>
</dbReference>
<feature type="domain" description="Transcriptional repressor PaaX-like central Cas2-like" evidence="3">
    <location>
        <begin position="156"/>
        <end position="224"/>
    </location>
</feature>
<sequence length="350" mass="39187">MWLLGPVAEFKCPPIVSILIMTWPVRCLSLGGRNSSHTYDEVDWRLNSGAEMRMFSMFAVPAPPVRHQQLLVTIFGLYGRNAGDALPVSALISMLGSLGYDAPGVRSSVSRLKAKGVLKSVREGGIAKYKISESVSDVFREGDRRIFAPEQAAPVDQWVLAVFSVPESMRNRRHQLRSALLGLGFGSVANGVWIAPANKLEQARERLTSSGLIEFVDLFRSDYVFDGPMRPKIAEWWDLNELDQQFTEFLELYAGAEEQWTQRVGHDPEAALAGSTQELRREAFRYYIPMLTLWRKFPYKDPNLPADYLPPEWHGPAVRRTFQAVHRLAAPLAAAHAHEVISEALDPAVA</sequence>
<dbReference type="InterPro" id="IPR012906">
    <property type="entry name" value="PaaX-like_N"/>
</dbReference>
<proteinExistence type="predicted"/>
<gene>
    <name evidence="4" type="ORF">ABIA52_003992</name>
</gene>
<dbReference type="InterPro" id="IPR011965">
    <property type="entry name" value="PaaX_trns_reg"/>
</dbReference>
<reference evidence="4 5" key="1">
    <citation type="submission" date="2024-10" db="EMBL/GenBank/DDBJ databases">
        <title>Novel secondary metabolite-producing bacteria for plant disease control.</title>
        <authorList>
            <person name="Chevrette M."/>
        </authorList>
    </citation>
    <scope>NUCLEOTIDE SEQUENCE [LARGE SCALE GENOMIC DNA]</scope>
    <source>
        <strain evidence="4 5">J30 TE3557</strain>
    </source>
</reference>
<evidence type="ECO:0000259" key="1">
    <source>
        <dbReference type="Pfam" id="PF07848"/>
    </source>
</evidence>
<evidence type="ECO:0000259" key="2">
    <source>
        <dbReference type="Pfam" id="PF08223"/>
    </source>
</evidence>
<name>A0ABW8NC07_9MICC</name>
<dbReference type="Pfam" id="PF08223">
    <property type="entry name" value="PaaX_C"/>
    <property type="match status" value="1"/>
</dbReference>
<evidence type="ECO:0000259" key="3">
    <source>
        <dbReference type="Pfam" id="PF20803"/>
    </source>
</evidence>
<organism evidence="4 5">
    <name type="scientific">Paenarthrobacter histidinolovorans</name>
    <dbReference type="NCBI Taxonomy" id="43664"/>
    <lineage>
        <taxon>Bacteria</taxon>
        <taxon>Bacillati</taxon>
        <taxon>Actinomycetota</taxon>
        <taxon>Actinomycetes</taxon>
        <taxon>Micrococcales</taxon>
        <taxon>Micrococcaceae</taxon>
        <taxon>Paenarthrobacter</taxon>
    </lineage>
</organism>
<dbReference type="Pfam" id="PF20803">
    <property type="entry name" value="PaaX_M"/>
    <property type="match status" value="1"/>
</dbReference>
<dbReference type="InterPro" id="IPR036388">
    <property type="entry name" value="WH-like_DNA-bd_sf"/>
</dbReference>
<comment type="caution">
    <text evidence="4">The sequence shown here is derived from an EMBL/GenBank/DDBJ whole genome shotgun (WGS) entry which is preliminary data.</text>
</comment>
<dbReference type="PIRSF" id="PIRSF020623">
    <property type="entry name" value="PaaX"/>
    <property type="match status" value="1"/>
</dbReference>
<dbReference type="Proteomes" id="UP001620520">
    <property type="component" value="Unassembled WGS sequence"/>
</dbReference>
<evidence type="ECO:0000313" key="5">
    <source>
        <dbReference type="Proteomes" id="UP001620520"/>
    </source>
</evidence>
<dbReference type="Gene3D" id="1.10.10.10">
    <property type="entry name" value="Winged helix-like DNA-binding domain superfamily/Winged helix DNA-binding domain"/>
    <property type="match status" value="1"/>
</dbReference>
<dbReference type="Gene3D" id="3.30.70.2650">
    <property type="match status" value="1"/>
</dbReference>
<dbReference type="InterPro" id="IPR048846">
    <property type="entry name" value="PaaX-like_central"/>
</dbReference>
<dbReference type="PANTHER" id="PTHR30319">
    <property type="entry name" value="PHENYLACETIC ACID REGULATOR-RELATED TRANSCRIPTIONAL REPRESSOR"/>
    <property type="match status" value="1"/>
</dbReference>
<dbReference type="EMBL" id="JBIYEW010000003">
    <property type="protein sequence ID" value="MFK4641103.1"/>
    <property type="molecule type" value="Genomic_DNA"/>
</dbReference>
<evidence type="ECO:0000313" key="4">
    <source>
        <dbReference type="EMBL" id="MFK4641103.1"/>
    </source>
</evidence>